<proteinExistence type="inferred from homology"/>
<dbReference type="Pfam" id="PF00216">
    <property type="entry name" value="Bac_DNA_binding"/>
    <property type="match status" value="1"/>
</dbReference>
<dbReference type="PROSITE" id="PS00045">
    <property type="entry name" value="HISTONE_LIKE"/>
    <property type="match status" value="1"/>
</dbReference>
<dbReference type="PANTHER" id="PTHR33175:SF5">
    <property type="entry name" value="INTEGRATION HOST FACTOR SUBUNIT BETA"/>
    <property type="match status" value="1"/>
</dbReference>
<dbReference type="InterPro" id="IPR020816">
    <property type="entry name" value="Histone-like_DNA-bd_CS"/>
</dbReference>
<evidence type="ECO:0000313" key="5">
    <source>
        <dbReference type="Proteomes" id="UP000304880"/>
    </source>
</evidence>
<protein>
    <submittedName>
        <fullName evidence="4">Integration host factor subunit beta</fullName>
    </submittedName>
</protein>
<evidence type="ECO:0000256" key="2">
    <source>
        <dbReference type="ARBA" id="ARBA00023125"/>
    </source>
</evidence>
<keyword evidence="2" id="KW-0238">DNA-binding</keyword>
<keyword evidence="5" id="KW-1185">Reference proteome</keyword>
<dbReference type="Proteomes" id="UP000304880">
    <property type="component" value="Unassembled WGS sequence"/>
</dbReference>
<dbReference type="CDD" id="cd13836">
    <property type="entry name" value="IHF_B"/>
    <property type="match status" value="1"/>
</dbReference>
<reference evidence="4 5" key="1">
    <citation type="submission" date="2019-06" db="EMBL/GenBank/DDBJ databases">
        <authorList>
            <person name="Li J."/>
        </authorList>
    </citation>
    <scope>NUCLEOTIDE SEQUENCE [LARGE SCALE GENOMIC DNA]</scope>
    <source>
        <strain evidence="4 5">CGMCC 1.8012</strain>
    </source>
</reference>
<evidence type="ECO:0000256" key="3">
    <source>
        <dbReference type="RuleBase" id="RU003939"/>
    </source>
</evidence>
<dbReference type="EMBL" id="VDDC01000050">
    <property type="protein sequence ID" value="TNH37773.1"/>
    <property type="molecule type" value="Genomic_DNA"/>
</dbReference>
<name>A0A5C4R1M0_9RHOB</name>
<dbReference type="InterPro" id="IPR010992">
    <property type="entry name" value="IHF-like_DNA-bd_dom_sf"/>
</dbReference>
<evidence type="ECO:0000313" key="4">
    <source>
        <dbReference type="EMBL" id="TNH37773.1"/>
    </source>
</evidence>
<dbReference type="AlphaFoldDB" id="A0A5C4R1M0"/>
<dbReference type="PANTHER" id="PTHR33175">
    <property type="entry name" value="DNA-BINDING PROTEIN HU"/>
    <property type="match status" value="1"/>
</dbReference>
<dbReference type="InterPro" id="IPR000119">
    <property type="entry name" value="Hist_DNA-bd"/>
</dbReference>
<dbReference type="GO" id="GO:0005829">
    <property type="term" value="C:cytosol"/>
    <property type="evidence" value="ECO:0007669"/>
    <property type="project" value="TreeGrafter"/>
</dbReference>
<dbReference type="RefSeq" id="WP_139599624.1">
    <property type="nucleotide sequence ID" value="NZ_VDDC01000050.1"/>
</dbReference>
<dbReference type="Gene3D" id="4.10.520.10">
    <property type="entry name" value="IHF-like DNA-binding proteins"/>
    <property type="match status" value="1"/>
</dbReference>
<gene>
    <name evidence="4" type="ORF">FHD67_18505</name>
</gene>
<dbReference type="SUPFAM" id="SSF47729">
    <property type="entry name" value="IHF-like DNA-binding proteins"/>
    <property type="match status" value="1"/>
</dbReference>
<dbReference type="SMART" id="SM00411">
    <property type="entry name" value="BHL"/>
    <property type="match status" value="1"/>
</dbReference>
<evidence type="ECO:0000256" key="1">
    <source>
        <dbReference type="ARBA" id="ARBA00010529"/>
    </source>
</evidence>
<accession>A0A5C4R1M0</accession>
<comment type="caution">
    <text evidence="4">The sequence shown here is derived from an EMBL/GenBank/DDBJ whole genome shotgun (WGS) entry which is preliminary data.</text>
</comment>
<organism evidence="4 5">
    <name type="scientific">Paracoccus haeundaensis</name>
    <dbReference type="NCBI Taxonomy" id="225362"/>
    <lineage>
        <taxon>Bacteria</taxon>
        <taxon>Pseudomonadati</taxon>
        <taxon>Pseudomonadota</taxon>
        <taxon>Alphaproteobacteria</taxon>
        <taxon>Rhodobacterales</taxon>
        <taxon>Paracoccaceae</taxon>
        <taxon>Paracoccus</taxon>
    </lineage>
</organism>
<comment type="similarity">
    <text evidence="1 3">Belongs to the bacterial histone-like protein family.</text>
</comment>
<dbReference type="GO" id="GO:0030527">
    <property type="term" value="F:structural constituent of chromatin"/>
    <property type="evidence" value="ECO:0007669"/>
    <property type="project" value="InterPro"/>
</dbReference>
<sequence length="97" mass="10920">MVRSELLEKLLQAHPHLPRHAVEPALDTILNAITTGLAQGHRIELRKFGNFTCKVREARTGRNPRTGEVISVARKQVLRFRAGGHILERLNRPTAPD</sequence>
<dbReference type="PRINTS" id="PR01727">
    <property type="entry name" value="DNABINDINGHU"/>
</dbReference>
<dbReference type="GO" id="GO:0003677">
    <property type="term" value="F:DNA binding"/>
    <property type="evidence" value="ECO:0007669"/>
    <property type="project" value="UniProtKB-KW"/>
</dbReference>